<comment type="caution">
    <text evidence="3">The sequence shown here is derived from an EMBL/GenBank/DDBJ whole genome shotgun (WGS) entry which is preliminary data.</text>
</comment>
<dbReference type="InterPro" id="IPR023198">
    <property type="entry name" value="PGP-like_dom2"/>
</dbReference>
<proteinExistence type="inferred from homology"/>
<dbReference type="InterPro" id="IPR023214">
    <property type="entry name" value="HAD_sf"/>
</dbReference>
<evidence type="ECO:0000256" key="1">
    <source>
        <dbReference type="ARBA" id="ARBA00008106"/>
    </source>
</evidence>
<dbReference type="PANTHER" id="PTHR43316">
    <property type="entry name" value="HYDROLASE, HALOACID DELAHOGENASE-RELATED"/>
    <property type="match status" value="1"/>
</dbReference>
<dbReference type="SFLD" id="SFLDG01129">
    <property type="entry name" value="C1.5:_HAD__Beta-PGM__Phosphata"/>
    <property type="match status" value="1"/>
</dbReference>
<evidence type="ECO:0000256" key="2">
    <source>
        <dbReference type="ARBA" id="ARBA00022801"/>
    </source>
</evidence>
<evidence type="ECO:0000313" key="3">
    <source>
        <dbReference type="EMBL" id="MDA2807561.1"/>
    </source>
</evidence>
<protein>
    <submittedName>
        <fullName evidence="3">Haloacid dehalogenase type II</fullName>
    </submittedName>
</protein>
<gene>
    <name evidence="3" type="ORF">O4U47_23835</name>
</gene>
<dbReference type="InterPro" id="IPR006328">
    <property type="entry name" value="2-HAD"/>
</dbReference>
<dbReference type="InterPro" id="IPR051540">
    <property type="entry name" value="S-2-haloacid_dehalogenase"/>
</dbReference>
<dbReference type="NCBIfam" id="TIGR01493">
    <property type="entry name" value="HAD-SF-IA-v2"/>
    <property type="match status" value="1"/>
</dbReference>
<organism evidence="3 4">
    <name type="scientific">Nocardiopsis suaedae</name>
    <dbReference type="NCBI Taxonomy" id="3018444"/>
    <lineage>
        <taxon>Bacteria</taxon>
        <taxon>Bacillati</taxon>
        <taxon>Actinomycetota</taxon>
        <taxon>Actinomycetes</taxon>
        <taxon>Streptosporangiales</taxon>
        <taxon>Nocardiopsidaceae</taxon>
        <taxon>Nocardiopsis</taxon>
    </lineage>
</organism>
<sequence length="232" mass="24710">MPVPHPDALVFDVLGTLVDEPAGIRTGIRGSAPALDDVATERLLALWQRRIEREQARIADGERPYRDSAALDREAAEQVAAAAGAGATGGADAVEALARSARRLPPWPDTAAGLARLAERFPLVGLSNASRAALLELNAHAGLRWHLAVSAEDARAYKPSPEVYRLAAEASGHPPERLLMVAAHAWDLRGAQKSGMRTAYVRRPVGDPPAPSDRFDLYAEDLADLAEQLGGP</sequence>
<dbReference type="InterPro" id="IPR006439">
    <property type="entry name" value="HAD-SF_hydro_IA"/>
</dbReference>
<dbReference type="EMBL" id="JAQFWP010000058">
    <property type="protein sequence ID" value="MDA2807561.1"/>
    <property type="molecule type" value="Genomic_DNA"/>
</dbReference>
<dbReference type="Proteomes" id="UP001165685">
    <property type="component" value="Unassembled WGS sequence"/>
</dbReference>
<dbReference type="InterPro" id="IPR036412">
    <property type="entry name" value="HAD-like_sf"/>
</dbReference>
<dbReference type="PANTHER" id="PTHR43316:SF3">
    <property type="entry name" value="HALOACID DEHALOGENASE, TYPE II (AFU_ORTHOLOGUE AFUA_2G07750)-RELATED"/>
    <property type="match status" value="1"/>
</dbReference>
<name>A0ABT4TT07_9ACTN</name>
<dbReference type="NCBIfam" id="TIGR01428">
    <property type="entry name" value="HAD_type_II"/>
    <property type="match status" value="1"/>
</dbReference>
<reference evidence="3" key="1">
    <citation type="submission" date="2023-01" db="EMBL/GenBank/DDBJ databases">
        <title>Draft genome sequence of Nocardiopsis sp. LSu2-4 isolated from halophytes.</title>
        <authorList>
            <person name="Duangmal K."/>
            <person name="Chantavorakit T."/>
        </authorList>
    </citation>
    <scope>NUCLEOTIDE SEQUENCE</scope>
    <source>
        <strain evidence="3">LSu2-4</strain>
    </source>
</reference>
<dbReference type="Gene3D" id="3.40.50.1000">
    <property type="entry name" value="HAD superfamily/HAD-like"/>
    <property type="match status" value="1"/>
</dbReference>
<dbReference type="SUPFAM" id="SSF56784">
    <property type="entry name" value="HAD-like"/>
    <property type="match status" value="1"/>
</dbReference>
<dbReference type="SFLD" id="SFLDS00003">
    <property type="entry name" value="Haloacid_Dehalogenase"/>
    <property type="match status" value="1"/>
</dbReference>
<accession>A0ABT4TT07</accession>
<comment type="similarity">
    <text evidence="1">Belongs to the HAD-like hydrolase superfamily. S-2-haloalkanoic acid dehalogenase family.</text>
</comment>
<keyword evidence="4" id="KW-1185">Reference proteome</keyword>
<evidence type="ECO:0000313" key="4">
    <source>
        <dbReference type="Proteomes" id="UP001165685"/>
    </source>
</evidence>
<dbReference type="RefSeq" id="WP_270680189.1">
    <property type="nucleotide sequence ID" value="NZ_JAQFWP010000058.1"/>
</dbReference>
<keyword evidence="2" id="KW-0378">Hydrolase</keyword>
<dbReference type="Gene3D" id="1.10.150.240">
    <property type="entry name" value="Putative phosphatase, domain 2"/>
    <property type="match status" value="1"/>
</dbReference>
<dbReference type="PRINTS" id="PR00413">
    <property type="entry name" value="HADHALOGNASE"/>
</dbReference>
<dbReference type="Pfam" id="PF00702">
    <property type="entry name" value="Hydrolase"/>
    <property type="match status" value="1"/>
</dbReference>